<dbReference type="Proteomes" id="UP001151760">
    <property type="component" value="Unassembled WGS sequence"/>
</dbReference>
<gene>
    <name evidence="1" type="ORF">Tco_0749790</name>
</gene>
<keyword evidence="2" id="KW-1185">Reference proteome</keyword>
<name>A0ABQ4YZH6_9ASTR</name>
<evidence type="ECO:0000313" key="2">
    <source>
        <dbReference type="Proteomes" id="UP001151760"/>
    </source>
</evidence>
<evidence type="ECO:0000313" key="1">
    <source>
        <dbReference type="EMBL" id="GJS83249.1"/>
    </source>
</evidence>
<sequence>MPNSTNPFVTDITSPNATVNLLALHTSPIPTYAMIHGPHGFAISPQAHVFGNQSAQHFVQPANYFAQPRQLGQVGQSGLVDQSGQQSGQLSGQILLRLMFFNVMTLQDPATANQNICTSVSSHLNDSIFNLSNVFNLCIYPLVSVGDGYSIPITNSSHSILPTPHQPLHLNSILSTPNIVKNLIYVCQFVHDNHSTVEYDTFGFSVKDFLTIPHAFSTSHYTSYQRLGHLRSEVCVMFFLVIQFRVIKRNIPFFVMLLSLENM</sequence>
<comment type="caution">
    <text evidence="1">The sequence shown here is derived from an EMBL/GenBank/DDBJ whole genome shotgun (WGS) entry which is preliminary data.</text>
</comment>
<accession>A0ABQ4YZH6</accession>
<dbReference type="EMBL" id="BQNB010010886">
    <property type="protein sequence ID" value="GJS83249.1"/>
    <property type="molecule type" value="Genomic_DNA"/>
</dbReference>
<protein>
    <submittedName>
        <fullName evidence="1">Uncharacterized protein</fullName>
    </submittedName>
</protein>
<organism evidence="1 2">
    <name type="scientific">Tanacetum coccineum</name>
    <dbReference type="NCBI Taxonomy" id="301880"/>
    <lineage>
        <taxon>Eukaryota</taxon>
        <taxon>Viridiplantae</taxon>
        <taxon>Streptophyta</taxon>
        <taxon>Embryophyta</taxon>
        <taxon>Tracheophyta</taxon>
        <taxon>Spermatophyta</taxon>
        <taxon>Magnoliopsida</taxon>
        <taxon>eudicotyledons</taxon>
        <taxon>Gunneridae</taxon>
        <taxon>Pentapetalae</taxon>
        <taxon>asterids</taxon>
        <taxon>campanulids</taxon>
        <taxon>Asterales</taxon>
        <taxon>Asteraceae</taxon>
        <taxon>Asteroideae</taxon>
        <taxon>Anthemideae</taxon>
        <taxon>Anthemidinae</taxon>
        <taxon>Tanacetum</taxon>
    </lineage>
</organism>
<reference evidence="1" key="2">
    <citation type="submission" date="2022-01" db="EMBL/GenBank/DDBJ databases">
        <authorList>
            <person name="Yamashiro T."/>
            <person name="Shiraishi A."/>
            <person name="Satake H."/>
            <person name="Nakayama K."/>
        </authorList>
    </citation>
    <scope>NUCLEOTIDE SEQUENCE</scope>
</reference>
<reference evidence="1" key="1">
    <citation type="journal article" date="2022" name="Int. J. Mol. Sci.">
        <title>Draft Genome of Tanacetum Coccineum: Genomic Comparison of Closely Related Tanacetum-Family Plants.</title>
        <authorList>
            <person name="Yamashiro T."/>
            <person name="Shiraishi A."/>
            <person name="Nakayama K."/>
            <person name="Satake H."/>
        </authorList>
    </citation>
    <scope>NUCLEOTIDE SEQUENCE</scope>
</reference>
<proteinExistence type="predicted"/>